<proteinExistence type="predicted"/>
<keyword evidence="2" id="KW-1185">Reference proteome</keyword>
<dbReference type="EMBL" id="UZAU01000380">
    <property type="status" value="NOT_ANNOTATED_CDS"/>
    <property type="molecule type" value="Genomic_DNA"/>
</dbReference>
<dbReference type="EnsemblPlants" id="evm.model.04.1246">
    <property type="protein sequence ID" value="cds.evm.model.04.1246"/>
    <property type="gene ID" value="evm.TU.04.1246"/>
</dbReference>
<evidence type="ECO:0000313" key="1">
    <source>
        <dbReference type="EnsemblPlants" id="cds.evm.model.04.1246"/>
    </source>
</evidence>
<dbReference type="Proteomes" id="UP000596661">
    <property type="component" value="Chromosome 4"/>
</dbReference>
<accession>A0A803PCB4</accession>
<reference evidence="1" key="1">
    <citation type="submission" date="2018-11" db="EMBL/GenBank/DDBJ databases">
        <authorList>
            <person name="Grassa J C."/>
        </authorList>
    </citation>
    <scope>NUCLEOTIDE SEQUENCE [LARGE SCALE GENOMIC DNA]</scope>
</reference>
<sequence>MRLIWKEFVEGVSGHSIIKFFGGSKEVKILRRWSSIVLICGFGYMGSKAVLNRHLLWSSLGNFVGTFIKSDRRIFIKFGMNICVSVSVDITVAAKSEGRNSEAAWMIRRRMVESQLGETRWKAPMWSRMNVEGSIVGRINEEGVDVGQNQVVGSAGDNICSEMETSEEVGVHGYLGAKNGLSVGLWFSGP</sequence>
<protein>
    <submittedName>
        <fullName evidence="1">Uncharacterized protein</fullName>
    </submittedName>
</protein>
<name>A0A803PCB4_CANSA</name>
<reference evidence="1" key="2">
    <citation type="submission" date="2021-03" db="UniProtKB">
        <authorList>
            <consortium name="EnsemblPlants"/>
        </authorList>
    </citation>
    <scope>IDENTIFICATION</scope>
</reference>
<dbReference type="Gramene" id="evm.model.04.1246">
    <property type="protein sequence ID" value="cds.evm.model.04.1246"/>
    <property type="gene ID" value="evm.TU.04.1246"/>
</dbReference>
<dbReference type="AlphaFoldDB" id="A0A803PCB4"/>
<organism evidence="1 2">
    <name type="scientific">Cannabis sativa</name>
    <name type="common">Hemp</name>
    <name type="synonym">Marijuana</name>
    <dbReference type="NCBI Taxonomy" id="3483"/>
    <lineage>
        <taxon>Eukaryota</taxon>
        <taxon>Viridiplantae</taxon>
        <taxon>Streptophyta</taxon>
        <taxon>Embryophyta</taxon>
        <taxon>Tracheophyta</taxon>
        <taxon>Spermatophyta</taxon>
        <taxon>Magnoliopsida</taxon>
        <taxon>eudicotyledons</taxon>
        <taxon>Gunneridae</taxon>
        <taxon>Pentapetalae</taxon>
        <taxon>rosids</taxon>
        <taxon>fabids</taxon>
        <taxon>Rosales</taxon>
        <taxon>Cannabaceae</taxon>
        <taxon>Cannabis</taxon>
    </lineage>
</organism>
<evidence type="ECO:0000313" key="2">
    <source>
        <dbReference type="Proteomes" id="UP000596661"/>
    </source>
</evidence>